<dbReference type="RefSeq" id="WP_074700274.1">
    <property type="nucleotide sequence ID" value="NZ_CP018863.1"/>
</dbReference>
<dbReference type="Proteomes" id="UP000181917">
    <property type="component" value="Unassembled WGS sequence"/>
</dbReference>
<evidence type="ECO:0000259" key="1">
    <source>
        <dbReference type="Pfam" id="PF00535"/>
    </source>
</evidence>
<dbReference type="InterPro" id="IPR001173">
    <property type="entry name" value="Glyco_trans_2-like"/>
</dbReference>
<accession>A0A1H1CMA2</accession>
<organism evidence="2 3">
    <name type="scientific">Crystallibacter crystallopoietes</name>
    <dbReference type="NCBI Taxonomy" id="37928"/>
    <lineage>
        <taxon>Bacteria</taxon>
        <taxon>Bacillati</taxon>
        <taxon>Actinomycetota</taxon>
        <taxon>Actinomycetes</taxon>
        <taxon>Micrococcales</taxon>
        <taxon>Micrococcaceae</taxon>
        <taxon>Crystallibacter</taxon>
    </lineage>
</organism>
<gene>
    <name evidence="2" type="ORF">SAMN04489742_1994</name>
</gene>
<dbReference type="PANTHER" id="PTHR43685">
    <property type="entry name" value="GLYCOSYLTRANSFERASE"/>
    <property type="match status" value="1"/>
</dbReference>
<keyword evidence="2" id="KW-0808">Transferase</keyword>
<dbReference type="OrthoDB" id="9802632at2"/>
<protein>
    <submittedName>
        <fullName evidence="2">Glycosyl transferase family 2</fullName>
    </submittedName>
</protein>
<dbReference type="GO" id="GO:0016740">
    <property type="term" value="F:transferase activity"/>
    <property type="evidence" value="ECO:0007669"/>
    <property type="project" value="UniProtKB-KW"/>
</dbReference>
<keyword evidence="3" id="KW-1185">Reference proteome</keyword>
<reference evidence="2 3" key="1">
    <citation type="submission" date="2016-10" db="EMBL/GenBank/DDBJ databases">
        <authorList>
            <person name="de Groot N.N."/>
        </authorList>
    </citation>
    <scope>NUCLEOTIDE SEQUENCE [LARGE SCALE GENOMIC DNA]</scope>
    <source>
        <strain evidence="2 3">DSM 20117</strain>
    </source>
</reference>
<dbReference type="CDD" id="cd06423">
    <property type="entry name" value="CESA_like"/>
    <property type="match status" value="1"/>
</dbReference>
<dbReference type="STRING" id="37928.SAMN04489742_1994"/>
<dbReference type="PANTHER" id="PTHR43685:SF2">
    <property type="entry name" value="GLYCOSYLTRANSFERASE 2-LIKE DOMAIN-CONTAINING PROTEIN"/>
    <property type="match status" value="1"/>
</dbReference>
<dbReference type="Pfam" id="PF00535">
    <property type="entry name" value="Glycos_transf_2"/>
    <property type="match status" value="1"/>
</dbReference>
<dbReference type="AlphaFoldDB" id="A0A1H1CMA2"/>
<dbReference type="InterPro" id="IPR029044">
    <property type="entry name" value="Nucleotide-diphossugar_trans"/>
</dbReference>
<dbReference type="KEGG" id="acry:AC20117_07410"/>
<evidence type="ECO:0000313" key="2">
    <source>
        <dbReference type="EMBL" id="SDQ65313.1"/>
    </source>
</evidence>
<dbReference type="SUPFAM" id="SSF53448">
    <property type="entry name" value="Nucleotide-diphospho-sugar transferases"/>
    <property type="match status" value="1"/>
</dbReference>
<proteinExistence type="predicted"/>
<dbReference type="EMBL" id="FNKH01000002">
    <property type="protein sequence ID" value="SDQ65313.1"/>
    <property type="molecule type" value="Genomic_DNA"/>
</dbReference>
<dbReference type="Gene3D" id="3.90.550.10">
    <property type="entry name" value="Spore Coat Polysaccharide Biosynthesis Protein SpsA, Chain A"/>
    <property type="match status" value="1"/>
</dbReference>
<dbReference type="InterPro" id="IPR050834">
    <property type="entry name" value="Glycosyltransf_2"/>
</dbReference>
<name>A0A1H1CMA2_9MICC</name>
<feature type="domain" description="Glycosyltransferase 2-like" evidence="1">
    <location>
        <begin position="9"/>
        <end position="169"/>
    </location>
</feature>
<evidence type="ECO:0000313" key="3">
    <source>
        <dbReference type="Proteomes" id="UP000181917"/>
    </source>
</evidence>
<sequence length="279" mass="32243">MQTAKPSVSIIIPAFNEESVIRQCLFAAISQSEPPAEIIVVDNKSTDRTVELVRQMQDEYPDAPLVLLSQDQAQGLIPTRNFGLDHATGEVLGRIDADSILEPDWVEHLQNAFLDPEVMASTGPVLYYDMPLRRFGLQADDRMRRFVLKLAKKQYHFLFGSNMAIRRGAWEIIRNEVCLDEDDEMHEDIDISVHLAEHALRILYVPEMISGMSARRLEDSPKDYRYYVTRFDRTYKNHKIKRRVLRVPTLIFMSVYYPAKILRRVHQARTKQIVARGGI</sequence>